<gene>
    <name evidence="2" type="ORF">GT020_08410</name>
</gene>
<dbReference type="EMBL" id="WYDN01000006">
    <property type="protein sequence ID" value="NAZ16085.1"/>
    <property type="molecule type" value="Genomic_DNA"/>
</dbReference>
<name>A0A6L9G5L7_9MICC</name>
<dbReference type="Proteomes" id="UP000477543">
    <property type="component" value="Unassembled WGS sequence"/>
</dbReference>
<dbReference type="NCBIfam" id="TIGR04089">
    <property type="entry name" value="exp_by_SipW_III"/>
    <property type="match status" value="1"/>
</dbReference>
<dbReference type="AlphaFoldDB" id="A0A6L9G5L7"/>
<evidence type="ECO:0000256" key="1">
    <source>
        <dbReference type="SAM" id="SignalP"/>
    </source>
</evidence>
<accession>A0A6L9G5L7</accession>
<sequence length="183" mass="18789">MKKITKATIAAAAAGVLLVTGAGTVALWQQLETVEAGTVDTGHLKLTVDDNGVWTDVSSGGDGVPFDPATEQIVPGDVVAYTQTVRIDAEGKNIQGALSVGTLKALPEALQDEVELGLEIDGTAAGLSQSGNVISFAEEGVYQVPVKITVTFPAGTAASTPNDTMNQPIDLNALTLTLDQVRS</sequence>
<dbReference type="RefSeq" id="WP_161448754.1">
    <property type="nucleotide sequence ID" value="NZ_WYDN01000006.1"/>
</dbReference>
<dbReference type="NCBIfam" id="TIGR04088">
    <property type="entry name" value="cognate_SipW"/>
    <property type="match status" value="1"/>
</dbReference>
<dbReference type="InterPro" id="IPR024006">
    <property type="entry name" value="Alt_signal_exp_actinobact"/>
</dbReference>
<evidence type="ECO:0000313" key="2">
    <source>
        <dbReference type="EMBL" id="NAZ16085.1"/>
    </source>
</evidence>
<feature type="signal peptide" evidence="1">
    <location>
        <begin position="1"/>
        <end position="22"/>
    </location>
</feature>
<protein>
    <submittedName>
        <fullName evidence="2">Alternate-type signal peptide domain-containing protein</fullName>
    </submittedName>
</protein>
<keyword evidence="1" id="KW-0732">Signal</keyword>
<comment type="caution">
    <text evidence="2">The sequence shown here is derived from an EMBL/GenBank/DDBJ whole genome shotgun (WGS) entry which is preliminary data.</text>
</comment>
<organism evidence="2 3">
    <name type="scientific">Glutamicibacter soli</name>
    <dbReference type="NCBI Taxonomy" id="453836"/>
    <lineage>
        <taxon>Bacteria</taxon>
        <taxon>Bacillati</taxon>
        <taxon>Actinomycetota</taxon>
        <taxon>Actinomycetes</taxon>
        <taxon>Micrococcales</taxon>
        <taxon>Micrococcaceae</taxon>
        <taxon>Glutamicibacter</taxon>
    </lineage>
</organism>
<proteinExistence type="predicted"/>
<dbReference type="InterPro" id="IPR023833">
    <property type="entry name" value="Signal_pept_SipW-depend-type"/>
</dbReference>
<feature type="chain" id="PRO_5038633906" evidence="1">
    <location>
        <begin position="23"/>
        <end position="183"/>
    </location>
</feature>
<evidence type="ECO:0000313" key="3">
    <source>
        <dbReference type="Proteomes" id="UP000477543"/>
    </source>
</evidence>
<reference evidence="2 3" key="1">
    <citation type="submission" date="2020-01" db="EMBL/GenBank/DDBJ databases">
        <title>Glutamicibacter soli M275.</title>
        <authorList>
            <person name="Meng X."/>
        </authorList>
    </citation>
    <scope>NUCLEOTIDE SEQUENCE [LARGE SCALE GENOMIC DNA]</scope>
    <source>
        <strain evidence="2 3">M275</strain>
    </source>
</reference>